<dbReference type="KEGG" id="bmic:BmR1_04g09905"/>
<reference evidence="1 2" key="1">
    <citation type="journal article" date="2012" name="Nucleic Acids Res.">
        <title>Sequencing of the smallest Apicomplexan genome from the human pathogen Babesia microti.</title>
        <authorList>
            <person name="Cornillot E."/>
            <person name="Hadj-Kaddour K."/>
            <person name="Dassouli A."/>
            <person name="Noel B."/>
            <person name="Ranwez V."/>
            <person name="Vacherie B."/>
            <person name="Augagneur Y."/>
            <person name="Bres V."/>
            <person name="Duclos A."/>
            <person name="Randazzo S."/>
            <person name="Carcy B."/>
            <person name="Debierre-Grockiego F."/>
            <person name="Delbecq S."/>
            <person name="Moubri-Menage K."/>
            <person name="Shams-Eldin H."/>
            <person name="Usmani-Brown S."/>
            <person name="Bringaud F."/>
            <person name="Wincker P."/>
            <person name="Vivares C.P."/>
            <person name="Schwarz R.T."/>
            <person name="Schetters T.P."/>
            <person name="Krause P.J."/>
            <person name="Gorenflot A."/>
            <person name="Berry V."/>
            <person name="Barbe V."/>
            <person name="Ben Mamoun C."/>
        </authorList>
    </citation>
    <scope>NUCLEOTIDE SEQUENCE [LARGE SCALE GENOMIC DNA]</scope>
    <source>
        <strain evidence="1 2">RI</strain>
    </source>
</reference>
<dbReference type="EMBL" id="LN871599">
    <property type="protein sequence ID" value="SIO73930.1"/>
    <property type="molecule type" value="Genomic_DNA"/>
</dbReference>
<dbReference type="VEuPathDB" id="PiroplasmaDB:BmR1_04g09905"/>
<sequence>MVSVESELSVEPEKEEIGKRLPLEMDERGKLAMMSIAELRNSKLRHEDSSPLAKKSVSQLFTRLTQEIQANQPKDVIHFIVDFLCRHYPEHLHGFGHVWNGDPDLMNDRISVVQFFKFNTLPLEVASHFTNAGFDTLETLATLTTDSLVEIENFSKADWLPGHKIRLQQIFGDIVTYINAYKESLNATHSLQPYHKVPFPMSLKI</sequence>
<dbReference type="AlphaFoldDB" id="A0A1N6LYH5"/>
<dbReference type="GO" id="GO:0000166">
    <property type="term" value="F:nucleotide binding"/>
    <property type="evidence" value="ECO:0007669"/>
    <property type="project" value="InterPro"/>
</dbReference>
<proteinExistence type="predicted"/>
<dbReference type="GeneID" id="24426603"/>
<accession>A0A1N6LYH5</accession>
<evidence type="ECO:0000313" key="2">
    <source>
        <dbReference type="Proteomes" id="UP000002899"/>
    </source>
</evidence>
<dbReference type="Proteomes" id="UP000002899">
    <property type="component" value="Chromosome IV"/>
</dbReference>
<protein>
    <submittedName>
        <fullName evidence="1">Stripes inner membrane complex protein, putative (SIP)</fullName>
    </submittedName>
</protein>
<reference evidence="1 2" key="2">
    <citation type="journal article" date="2013" name="PLoS ONE">
        <title>Whole genome mapping and re-organization of the nuclear and mitochondrial genomes of Babesia microti isolates.</title>
        <authorList>
            <person name="Cornillot E."/>
            <person name="Dassouli A."/>
            <person name="Garg A."/>
            <person name="Pachikara N."/>
            <person name="Randazzo S."/>
            <person name="Depoix D."/>
            <person name="Carcy B."/>
            <person name="Delbecq S."/>
            <person name="Frutos R."/>
            <person name="Silva J.C."/>
            <person name="Sutton R."/>
            <person name="Krause P.J."/>
            <person name="Mamoun C.B."/>
        </authorList>
    </citation>
    <scope>NUCLEOTIDE SEQUENCE [LARGE SCALE GENOMIC DNA]</scope>
    <source>
        <strain evidence="1 2">RI</strain>
    </source>
</reference>
<dbReference type="RefSeq" id="XP_012650554.2">
    <property type="nucleotide sequence ID" value="XM_012795100.2"/>
</dbReference>
<evidence type="ECO:0000313" key="1">
    <source>
        <dbReference type="EMBL" id="SIO73930.1"/>
    </source>
</evidence>
<name>A0A1N6LYH5_BABMR</name>
<reference evidence="1 2" key="3">
    <citation type="journal article" date="2016" name="Sci. Rep.">
        <title>Genome-wide diversity and gene expression profiling of Babesia microti isolates identify polymorphic genes that mediate host-pathogen interactions.</title>
        <authorList>
            <person name="Silva J.C."/>
            <person name="Cornillot E."/>
            <person name="McCracken C."/>
            <person name="Usmani-Brown S."/>
            <person name="Dwivedi A."/>
            <person name="Ifeonu O.O."/>
            <person name="Crabtree J."/>
            <person name="Gotia H.T."/>
            <person name="Virji A.Z."/>
            <person name="Reynes C."/>
            <person name="Colinge J."/>
            <person name="Kumar V."/>
            <person name="Lawres L."/>
            <person name="Pazzi J.E."/>
            <person name="Pablo J.V."/>
            <person name="Hung C."/>
            <person name="Brancato J."/>
            <person name="Kumari P."/>
            <person name="Orvis J."/>
            <person name="Tretina K."/>
            <person name="Chibucos M."/>
            <person name="Ott S."/>
            <person name="Sadzewicz L."/>
            <person name="Sengamalay N."/>
            <person name="Shetty A.C."/>
            <person name="Su Q."/>
            <person name="Tallon L."/>
            <person name="Fraser C.M."/>
            <person name="Frutos R."/>
            <person name="Molina D.M."/>
            <person name="Krause P.J."/>
            <person name="Ben Mamoun C."/>
        </authorList>
    </citation>
    <scope>NUCLEOTIDE SEQUENCE [LARGE SCALE GENOMIC DNA]</scope>
    <source>
        <strain evidence="1 2">RI</strain>
    </source>
</reference>
<dbReference type="SUPFAM" id="SSF47794">
    <property type="entry name" value="Rad51 N-terminal domain-like"/>
    <property type="match status" value="1"/>
</dbReference>
<dbReference type="InterPro" id="IPR010995">
    <property type="entry name" value="DNA_repair_Rad51/TF_NusA_a-hlx"/>
</dbReference>
<dbReference type="OrthoDB" id="445338at2759"/>
<keyword evidence="2" id="KW-1185">Reference proteome</keyword>
<organism evidence="1 2">
    <name type="scientific">Babesia microti (strain RI)</name>
    <dbReference type="NCBI Taxonomy" id="1133968"/>
    <lineage>
        <taxon>Eukaryota</taxon>
        <taxon>Sar</taxon>
        <taxon>Alveolata</taxon>
        <taxon>Apicomplexa</taxon>
        <taxon>Aconoidasida</taxon>
        <taxon>Piroplasmida</taxon>
        <taxon>Babesiidae</taxon>
        <taxon>Babesia</taxon>
    </lineage>
</organism>